<gene>
    <name evidence="2" type="ORF">HS968_22710</name>
</gene>
<protein>
    <recommendedName>
        <fullName evidence="4">Lysis protein</fullName>
    </recommendedName>
</protein>
<proteinExistence type="predicted"/>
<dbReference type="RefSeq" id="WP_182368766.1">
    <property type="nucleotide sequence ID" value="NZ_CP059139.1"/>
</dbReference>
<evidence type="ECO:0008006" key="4">
    <source>
        <dbReference type="Google" id="ProtNLM"/>
    </source>
</evidence>
<evidence type="ECO:0000313" key="3">
    <source>
        <dbReference type="Proteomes" id="UP000515276"/>
    </source>
</evidence>
<dbReference type="AlphaFoldDB" id="A0A7G5DM24"/>
<evidence type="ECO:0000313" key="2">
    <source>
        <dbReference type="EMBL" id="QMV62799.1"/>
    </source>
</evidence>
<evidence type="ECO:0000256" key="1">
    <source>
        <dbReference type="SAM" id="MobiDB-lite"/>
    </source>
</evidence>
<reference evidence="2 3" key="1">
    <citation type="journal article" date="2020" name="G3 (Bethesda)">
        <title>CeMbio - The Caenorhabditis elegans Microbiome Resource.</title>
        <authorList>
            <person name="Dirksen P."/>
            <person name="Assie A."/>
            <person name="Zimmermann J."/>
            <person name="Zhang F."/>
            <person name="Tietje A.M."/>
            <person name="Marsh S.A."/>
            <person name="Felix M.A."/>
            <person name="Shapira M."/>
            <person name="Kaleta C."/>
            <person name="Schulenburg H."/>
            <person name="Samuel B."/>
        </authorList>
    </citation>
    <scope>NUCLEOTIDE SEQUENCE [LARGE SCALE GENOMIC DNA]</scope>
    <source>
        <strain evidence="2 3">MSPm1</strain>
    </source>
</reference>
<keyword evidence="3" id="KW-1185">Reference proteome</keyword>
<organism evidence="2 3">
    <name type="scientific">Pseudomonas berkeleyensis</name>
    <dbReference type="NCBI Taxonomy" id="2726956"/>
    <lineage>
        <taxon>Bacteria</taxon>
        <taxon>Pseudomonadati</taxon>
        <taxon>Pseudomonadota</taxon>
        <taxon>Gammaproteobacteria</taxon>
        <taxon>Pseudomonadales</taxon>
        <taxon>Pseudomonadaceae</taxon>
        <taxon>Pseudomonas</taxon>
    </lineage>
</organism>
<name>A0A7G5DM24_9PSED</name>
<dbReference type="Proteomes" id="UP000515276">
    <property type="component" value="Chromosome"/>
</dbReference>
<feature type="region of interest" description="Disordered" evidence="1">
    <location>
        <begin position="77"/>
        <end position="102"/>
    </location>
</feature>
<dbReference type="EMBL" id="CP059139">
    <property type="protein sequence ID" value="QMV62799.1"/>
    <property type="molecule type" value="Genomic_DNA"/>
</dbReference>
<sequence length="212" mass="22644">MKWLSFLRAALPFALPVALGAAIYLLVGMLERSAYEAGERAATSRGDLALAKLRNEHQAQELTRALAAEADAKTAAKRLQDEQARNDKLASDLAEQQRQHRKTTDYLTGEIARVADLYREALDAPPKPLPACVFTAGWVRIYDEATGARAAVPGAADSDRAVAQSPDAVAAEQLDSGLGQAALLGHHIKYAEQCRNTAAQLDALIDAVVGGK</sequence>
<accession>A0A7G5DM24</accession>